<dbReference type="EMBL" id="JBHLSV010000011">
    <property type="protein sequence ID" value="MFC0674370.1"/>
    <property type="molecule type" value="Genomic_DNA"/>
</dbReference>
<dbReference type="InterPro" id="IPR005950">
    <property type="entry name" value="ModA"/>
</dbReference>
<dbReference type="PANTHER" id="PTHR30632">
    <property type="entry name" value="MOLYBDATE-BINDING PERIPLASMIC PROTEIN"/>
    <property type="match status" value="1"/>
</dbReference>
<dbReference type="PIRSF" id="PIRSF004846">
    <property type="entry name" value="ModA"/>
    <property type="match status" value="1"/>
</dbReference>
<reference evidence="4 5" key="1">
    <citation type="submission" date="2024-09" db="EMBL/GenBank/DDBJ databases">
        <authorList>
            <person name="Sun Q."/>
            <person name="Mori K."/>
        </authorList>
    </citation>
    <scope>NUCLEOTIDE SEQUENCE [LARGE SCALE GENOMIC DNA]</scope>
    <source>
        <strain evidence="4 5">CICC 10874</strain>
    </source>
</reference>
<dbReference type="SUPFAM" id="SSF53850">
    <property type="entry name" value="Periplasmic binding protein-like II"/>
    <property type="match status" value="1"/>
</dbReference>
<keyword evidence="3" id="KW-0732">Signal</keyword>
<dbReference type="NCBIfam" id="TIGR01256">
    <property type="entry name" value="modA"/>
    <property type="match status" value="1"/>
</dbReference>
<proteinExistence type="inferred from homology"/>
<name>A0ABV6RBK9_9MICO</name>
<dbReference type="Pfam" id="PF13531">
    <property type="entry name" value="SBP_bac_11"/>
    <property type="match status" value="1"/>
</dbReference>
<protein>
    <submittedName>
        <fullName evidence="4">Molybdate ABC transporter substrate-binding protein</fullName>
    </submittedName>
</protein>
<accession>A0ABV6RBK9</accession>
<comment type="similarity">
    <text evidence="1">Belongs to the bacterial solute-binding protein ModA family.</text>
</comment>
<evidence type="ECO:0000256" key="3">
    <source>
        <dbReference type="ARBA" id="ARBA00022729"/>
    </source>
</evidence>
<dbReference type="CDD" id="cd13538">
    <property type="entry name" value="PBP2_ModA_like_1"/>
    <property type="match status" value="1"/>
</dbReference>
<evidence type="ECO:0000313" key="5">
    <source>
        <dbReference type="Proteomes" id="UP001589793"/>
    </source>
</evidence>
<comment type="caution">
    <text evidence="4">The sequence shown here is derived from an EMBL/GenBank/DDBJ whole genome shotgun (WGS) entry which is preliminary data.</text>
</comment>
<sequence length="300" mass="30449">MRAALSARQEGHPPAAQLPSARLRAFLRPVVVPRVSERRGAAVRRTAAALALVLGAAGCAGPGGEATSASDGPGRAETVLTVYAAASLQEPFEELGEEFEASHDGVEVEFSFAGSSTLLEQIRQGAPADVFASADARTMDALAEEEMQGTDPVDFTSNTLMIAVPAGNPAGVTGLASLAGPGLNLVICAPEVPCGAATAKVEEAAGVDLAPVSEEQSVTDVLNKVTSGEADAGLVYVTDVQKAGDAVEGLAFPESAAAVNTYPIVTLRGAADPELGQEFVDLVTGETGQAVLGEHGFTRP</sequence>
<dbReference type="InterPro" id="IPR050682">
    <property type="entry name" value="ModA/WtpA"/>
</dbReference>
<organism evidence="4 5">
    <name type="scientific">Brachybacterium hainanense</name>
    <dbReference type="NCBI Taxonomy" id="1541174"/>
    <lineage>
        <taxon>Bacteria</taxon>
        <taxon>Bacillati</taxon>
        <taxon>Actinomycetota</taxon>
        <taxon>Actinomycetes</taxon>
        <taxon>Micrococcales</taxon>
        <taxon>Dermabacteraceae</taxon>
        <taxon>Brachybacterium</taxon>
    </lineage>
</organism>
<evidence type="ECO:0000313" key="4">
    <source>
        <dbReference type="EMBL" id="MFC0674370.1"/>
    </source>
</evidence>
<keyword evidence="2" id="KW-0479">Metal-binding</keyword>
<dbReference type="Proteomes" id="UP001589793">
    <property type="component" value="Unassembled WGS sequence"/>
</dbReference>
<gene>
    <name evidence="4" type="primary">modA</name>
    <name evidence="4" type="ORF">ACFFF6_10435</name>
</gene>
<dbReference type="PANTHER" id="PTHR30632:SF0">
    <property type="entry name" value="SULFATE-BINDING PROTEIN"/>
    <property type="match status" value="1"/>
</dbReference>
<dbReference type="RefSeq" id="WP_376980400.1">
    <property type="nucleotide sequence ID" value="NZ_JBHLSV010000011.1"/>
</dbReference>
<keyword evidence="5" id="KW-1185">Reference proteome</keyword>
<dbReference type="Gene3D" id="3.40.190.10">
    <property type="entry name" value="Periplasmic binding protein-like II"/>
    <property type="match status" value="2"/>
</dbReference>
<evidence type="ECO:0000256" key="2">
    <source>
        <dbReference type="ARBA" id="ARBA00022723"/>
    </source>
</evidence>
<evidence type="ECO:0000256" key="1">
    <source>
        <dbReference type="ARBA" id="ARBA00009175"/>
    </source>
</evidence>